<dbReference type="Pfam" id="PF01713">
    <property type="entry name" value="Smr"/>
    <property type="match status" value="1"/>
</dbReference>
<dbReference type="GO" id="GO:0045910">
    <property type="term" value="P:negative regulation of DNA recombination"/>
    <property type="evidence" value="ECO:0007669"/>
    <property type="project" value="InterPro"/>
</dbReference>
<dbReference type="HAMAP" id="MF_00092">
    <property type="entry name" value="MutS2"/>
    <property type="match status" value="1"/>
</dbReference>
<gene>
    <name evidence="7 10" type="primary">mutS2</name>
    <name evidence="7" type="synonym">rqcU</name>
    <name evidence="10" type="ORF">GCM10007971_20120</name>
</gene>
<evidence type="ECO:0000256" key="3">
    <source>
        <dbReference type="ARBA" id="ARBA00022801"/>
    </source>
</evidence>
<dbReference type="AlphaFoldDB" id="A0A918D252"/>
<reference evidence="10" key="2">
    <citation type="submission" date="2020-09" db="EMBL/GenBank/DDBJ databases">
        <authorList>
            <person name="Sun Q."/>
            <person name="Ohkuma M."/>
        </authorList>
    </citation>
    <scope>NUCLEOTIDE SEQUENCE</scope>
    <source>
        <strain evidence="10">JCM 17251</strain>
    </source>
</reference>
<proteinExistence type="inferred from homology"/>
<dbReference type="GO" id="GO:0072344">
    <property type="term" value="P:rescue of stalled ribosome"/>
    <property type="evidence" value="ECO:0007669"/>
    <property type="project" value="UniProtKB-UniRule"/>
</dbReference>
<dbReference type="GO" id="GO:0004519">
    <property type="term" value="F:endonuclease activity"/>
    <property type="evidence" value="ECO:0007669"/>
    <property type="project" value="UniProtKB-UniRule"/>
</dbReference>
<dbReference type="InterPro" id="IPR002625">
    <property type="entry name" value="Smr_dom"/>
</dbReference>
<keyword evidence="3 7" id="KW-0378">Hydrolase</keyword>
<dbReference type="Pfam" id="PF00488">
    <property type="entry name" value="MutS_V"/>
    <property type="match status" value="1"/>
</dbReference>
<dbReference type="SUPFAM" id="SSF160443">
    <property type="entry name" value="SMR domain-like"/>
    <property type="match status" value="1"/>
</dbReference>
<comment type="subunit">
    <text evidence="7">Homodimer. Binds to stalled ribosomes, contacting rRNA.</text>
</comment>
<keyword evidence="11" id="KW-1185">Reference proteome</keyword>
<comment type="function">
    <text evidence="7">Endonuclease that is involved in the suppression of homologous recombination and thus may have a key role in the control of bacterial genetic diversity.</text>
</comment>
<evidence type="ECO:0000259" key="9">
    <source>
        <dbReference type="PROSITE" id="PS50828"/>
    </source>
</evidence>
<sequence length="780" mass="87307">MNERVLHVLEFDKIVEQLKEQAETSLGKEKAAHIFPETDLDKVNRLQEETDEAAQILRLNKVIPFGGIRNIRESLKRSVIGGVLSASECLDIANTMYGGRRVKDFLEDLEEEIPILKQFAEDIAPMREMEQEIRRAIDENGDVLDNASSKLRSIRSQIRTFEASVREKLEGYTRSHAKMLSDAIVTIRNDRYVLPVKQEYRAQIGGIVHDQSSSGQTLFMEPRAVVDLNNKLQQAILNERQEIERILTELSNQIAGVEPTISSNLELLATIDFIAARAKLASKMKASKPRMNDKGIIKMKQARHPLIPDDEVVANDIEIGEEYTAIVITGPNTGGKTVTLKMVGLCTLMAQSGLQVPAFDDCELAVFQTVFADIGDEQSIEQNLSTFSSHMKNIVSIMEEVDDASLVLFDELGSGTDPSEGAALAMALLDEVIARRARVIATTHYPELKAYGYNRDHVINASVEFDVESLKPTYRLLIGVPGRSNAFEISRRLGLQAELIDKAKSLVGIDSKSVENMIASLEKSQIAAEKQYEEAHEILLESEKMRDEIEKEWQTFERKKEELYRKAEEKAEKALKQAREEAEIIVEEIRNMKMNAGLKEHEWIEARKMLEEAQPQLTSKSSSCKQEISEENRPLAPGDDIKLLTVNQQGVVLEQLNEQEYMVQVGIMKVKAKRKDLQYVGRQKQDPERTVATIRGSNAHVKTELDLRGERFEDALHRLEKYVDDALLAGYGKVTIIHGKGTGALRSGVQDFAKQHPAISSARFGGSGEGGSGVTVLELK</sequence>
<feature type="domain" description="Smr" evidence="9">
    <location>
        <begin position="705"/>
        <end position="780"/>
    </location>
</feature>
<protein>
    <recommendedName>
        <fullName evidence="7">Endonuclease MutS2</fullName>
        <ecNumber evidence="7">3.1.-.-</ecNumber>
    </recommendedName>
    <alternativeName>
        <fullName evidence="7">Ribosome-associated protein quality control-upstream factor</fullName>
        <shortName evidence="7">RQC-upstream factor</shortName>
        <shortName evidence="7">RqcU</shortName>
        <ecNumber evidence="7">3.6.4.-</ecNumber>
    </alternativeName>
</protein>
<dbReference type="InterPro" id="IPR007696">
    <property type="entry name" value="DNA_mismatch_repair_MutS_core"/>
</dbReference>
<dbReference type="PANTHER" id="PTHR48466:SF2">
    <property type="entry name" value="OS10G0509000 PROTEIN"/>
    <property type="match status" value="1"/>
</dbReference>
<dbReference type="GO" id="GO:0016887">
    <property type="term" value="F:ATP hydrolysis activity"/>
    <property type="evidence" value="ECO:0007669"/>
    <property type="project" value="InterPro"/>
</dbReference>
<feature type="binding site" evidence="7">
    <location>
        <begin position="330"/>
        <end position="337"/>
    </location>
    <ligand>
        <name>ATP</name>
        <dbReference type="ChEBI" id="CHEBI:30616"/>
    </ligand>
</feature>
<feature type="coiled-coil region" evidence="8">
    <location>
        <begin position="532"/>
        <end position="595"/>
    </location>
</feature>
<keyword evidence="7" id="KW-0540">Nuclease</keyword>
<dbReference type="InterPro" id="IPR046893">
    <property type="entry name" value="MSSS"/>
</dbReference>
<evidence type="ECO:0000256" key="5">
    <source>
        <dbReference type="ARBA" id="ARBA00022884"/>
    </source>
</evidence>
<dbReference type="PROSITE" id="PS50828">
    <property type="entry name" value="SMR"/>
    <property type="match status" value="1"/>
</dbReference>
<dbReference type="InterPro" id="IPR027417">
    <property type="entry name" value="P-loop_NTPase"/>
</dbReference>
<comment type="caution">
    <text evidence="10">The sequence shown here is derived from an EMBL/GenBank/DDBJ whole genome shotgun (WGS) entry which is preliminary data.</text>
</comment>
<dbReference type="GO" id="GO:0005524">
    <property type="term" value="F:ATP binding"/>
    <property type="evidence" value="ECO:0007669"/>
    <property type="project" value="UniProtKB-UniRule"/>
</dbReference>
<dbReference type="PIRSF" id="PIRSF005814">
    <property type="entry name" value="MutS_YshD"/>
    <property type="match status" value="1"/>
</dbReference>
<dbReference type="CDD" id="cd03280">
    <property type="entry name" value="ABC_MutS2"/>
    <property type="match status" value="1"/>
</dbReference>
<dbReference type="Proteomes" id="UP000624041">
    <property type="component" value="Unassembled WGS sequence"/>
</dbReference>
<dbReference type="Gene3D" id="3.40.50.300">
    <property type="entry name" value="P-loop containing nucleotide triphosphate hydrolases"/>
    <property type="match status" value="1"/>
</dbReference>
<dbReference type="RefSeq" id="WP_188857045.1">
    <property type="nucleotide sequence ID" value="NZ_BMOS01000012.1"/>
</dbReference>
<organism evidence="10 11">
    <name type="scientific">Oceanobacillus indicireducens</name>
    <dbReference type="NCBI Taxonomy" id="1004261"/>
    <lineage>
        <taxon>Bacteria</taxon>
        <taxon>Bacillati</taxon>
        <taxon>Bacillota</taxon>
        <taxon>Bacilli</taxon>
        <taxon>Bacillales</taxon>
        <taxon>Bacillaceae</taxon>
        <taxon>Oceanobacillus</taxon>
    </lineage>
</organism>
<evidence type="ECO:0000256" key="8">
    <source>
        <dbReference type="SAM" id="Coils"/>
    </source>
</evidence>
<dbReference type="SMART" id="SM00534">
    <property type="entry name" value="MUTSac"/>
    <property type="match status" value="1"/>
</dbReference>
<dbReference type="GO" id="GO:0043023">
    <property type="term" value="F:ribosomal large subunit binding"/>
    <property type="evidence" value="ECO:0007669"/>
    <property type="project" value="UniProtKB-UniRule"/>
</dbReference>
<evidence type="ECO:0000313" key="10">
    <source>
        <dbReference type="EMBL" id="GGN58257.1"/>
    </source>
</evidence>
<dbReference type="InterPro" id="IPR036063">
    <property type="entry name" value="Smr_dom_sf"/>
</dbReference>
<dbReference type="GO" id="GO:0140664">
    <property type="term" value="F:ATP-dependent DNA damage sensor activity"/>
    <property type="evidence" value="ECO:0007669"/>
    <property type="project" value="InterPro"/>
</dbReference>
<dbReference type="PANTHER" id="PTHR48466">
    <property type="entry name" value="OS10G0509000 PROTEIN-RELATED"/>
    <property type="match status" value="1"/>
</dbReference>
<dbReference type="Pfam" id="PF20297">
    <property type="entry name" value="MSSS"/>
    <property type="match status" value="1"/>
</dbReference>
<dbReference type="InterPro" id="IPR000432">
    <property type="entry name" value="DNA_mismatch_repair_MutS_C"/>
</dbReference>
<dbReference type="EMBL" id="BMOS01000012">
    <property type="protein sequence ID" value="GGN58257.1"/>
    <property type="molecule type" value="Genomic_DNA"/>
</dbReference>
<dbReference type="PROSITE" id="PS00486">
    <property type="entry name" value="DNA_MISMATCH_REPAIR_2"/>
    <property type="match status" value="1"/>
</dbReference>
<evidence type="ECO:0000313" key="11">
    <source>
        <dbReference type="Proteomes" id="UP000624041"/>
    </source>
</evidence>
<dbReference type="Gene3D" id="3.30.1370.110">
    <property type="match status" value="1"/>
</dbReference>
<dbReference type="NCBIfam" id="TIGR01069">
    <property type="entry name" value="mutS2"/>
    <property type="match status" value="1"/>
</dbReference>
<evidence type="ECO:0000256" key="4">
    <source>
        <dbReference type="ARBA" id="ARBA00022840"/>
    </source>
</evidence>
<evidence type="ECO:0000256" key="7">
    <source>
        <dbReference type="HAMAP-Rule" id="MF_00092"/>
    </source>
</evidence>
<keyword evidence="7 10" id="KW-0255">Endonuclease</keyword>
<dbReference type="GO" id="GO:0030983">
    <property type="term" value="F:mismatched DNA binding"/>
    <property type="evidence" value="ECO:0007669"/>
    <property type="project" value="InterPro"/>
</dbReference>
<keyword evidence="4 7" id="KW-0067">ATP-binding</keyword>
<dbReference type="SMART" id="SM00533">
    <property type="entry name" value="MUTSd"/>
    <property type="match status" value="1"/>
</dbReference>
<dbReference type="InterPro" id="IPR005747">
    <property type="entry name" value="MutS2"/>
</dbReference>
<accession>A0A918D252</accession>
<keyword evidence="6 7" id="KW-0238">DNA-binding</keyword>
<keyword evidence="5 7" id="KW-0694">RNA-binding</keyword>
<dbReference type="SUPFAM" id="SSF48334">
    <property type="entry name" value="DNA repair protein MutS, domain III"/>
    <property type="match status" value="1"/>
</dbReference>
<keyword evidence="2 7" id="KW-0547">Nucleotide-binding</keyword>
<reference evidence="10" key="1">
    <citation type="journal article" date="2014" name="Int. J. Syst. Evol. Microbiol.">
        <title>Complete genome sequence of Corynebacterium casei LMG S-19264T (=DSM 44701T), isolated from a smear-ripened cheese.</title>
        <authorList>
            <consortium name="US DOE Joint Genome Institute (JGI-PGF)"/>
            <person name="Walter F."/>
            <person name="Albersmeier A."/>
            <person name="Kalinowski J."/>
            <person name="Ruckert C."/>
        </authorList>
    </citation>
    <scope>NUCLEOTIDE SEQUENCE</scope>
    <source>
        <strain evidence="10">JCM 17251</strain>
    </source>
</reference>
<dbReference type="FunFam" id="3.40.50.300:FF:000830">
    <property type="entry name" value="Endonuclease MutS2"/>
    <property type="match status" value="1"/>
</dbReference>
<dbReference type="SMART" id="SM00463">
    <property type="entry name" value="SMR"/>
    <property type="match status" value="1"/>
</dbReference>
<evidence type="ECO:0000256" key="1">
    <source>
        <dbReference type="ARBA" id="ARBA00022730"/>
    </source>
</evidence>
<dbReference type="InterPro" id="IPR045076">
    <property type="entry name" value="MutS"/>
</dbReference>
<name>A0A918D252_9BACI</name>
<dbReference type="GO" id="GO:0006298">
    <property type="term" value="P:mismatch repair"/>
    <property type="evidence" value="ECO:0007669"/>
    <property type="project" value="InterPro"/>
</dbReference>
<keyword evidence="8" id="KW-0175">Coiled coil</keyword>
<evidence type="ECO:0000256" key="2">
    <source>
        <dbReference type="ARBA" id="ARBA00022741"/>
    </source>
</evidence>
<comment type="similarity">
    <text evidence="7">Belongs to the DNA mismatch repair MutS family. MutS2 subfamily.</text>
</comment>
<dbReference type="InterPro" id="IPR036187">
    <property type="entry name" value="DNA_mismatch_repair_MutS_sf"/>
</dbReference>
<dbReference type="EC" id="3.1.-.-" evidence="7"/>
<keyword evidence="1 7" id="KW-0699">rRNA-binding</keyword>
<dbReference type="GO" id="GO:0019843">
    <property type="term" value="F:rRNA binding"/>
    <property type="evidence" value="ECO:0007669"/>
    <property type="project" value="UniProtKB-UniRule"/>
</dbReference>
<comment type="function">
    <text evidence="7">Acts as a ribosome collision sensor, splitting the ribosome into its 2 subunits. Detects stalled/collided 70S ribosomes which it binds and splits by an ATP-hydrolysis driven conformational change. Acts upstream of the ribosome quality control system (RQC), a ribosome-associated complex that mediates the extraction of incompletely synthesized nascent chains from stalled ribosomes and their subsequent degradation. Probably generates substrates for RQC.</text>
</comment>
<evidence type="ECO:0000256" key="6">
    <source>
        <dbReference type="ARBA" id="ARBA00023125"/>
    </source>
</evidence>
<dbReference type="EC" id="3.6.4.-" evidence="7"/>
<dbReference type="SUPFAM" id="SSF52540">
    <property type="entry name" value="P-loop containing nucleoside triphosphate hydrolases"/>
    <property type="match status" value="1"/>
</dbReference>